<keyword evidence="5" id="KW-1185">Reference proteome</keyword>
<evidence type="ECO:0000256" key="2">
    <source>
        <dbReference type="SAM" id="SignalP"/>
    </source>
</evidence>
<dbReference type="SUPFAM" id="SSF56436">
    <property type="entry name" value="C-type lectin-like"/>
    <property type="match status" value="1"/>
</dbReference>
<feature type="compositionally biased region" description="Basic and acidic residues" evidence="1">
    <location>
        <begin position="343"/>
        <end position="353"/>
    </location>
</feature>
<dbReference type="GO" id="GO:0120147">
    <property type="term" value="F:formylglycine-generating oxidase activity"/>
    <property type="evidence" value="ECO:0007669"/>
    <property type="project" value="TreeGrafter"/>
</dbReference>
<protein>
    <submittedName>
        <fullName evidence="4">Formylglycine-generating enzyme family protein</fullName>
    </submittedName>
</protein>
<dbReference type="InterPro" id="IPR042095">
    <property type="entry name" value="SUMF_sf"/>
</dbReference>
<dbReference type="EMBL" id="CP042433">
    <property type="protein sequence ID" value="QEC56801.1"/>
    <property type="molecule type" value="Genomic_DNA"/>
</dbReference>
<keyword evidence="2" id="KW-0732">Signal</keyword>
<evidence type="ECO:0000259" key="3">
    <source>
        <dbReference type="Pfam" id="PF03781"/>
    </source>
</evidence>
<feature type="domain" description="Sulfatase-modifying factor enzyme-like" evidence="3">
    <location>
        <begin position="162"/>
        <end position="361"/>
    </location>
</feature>
<evidence type="ECO:0000256" key="1">
    <source>
        <dbReference type="SAM" id="MobiDB-lite"/>
    </source>
</evidence>
<accession>A0A5B8UJC4</accession>
<evidence type="ECO:0000313" key="4">
    <source>
        <dbReference type="EMBL" id="QEC56801.1"/>
    </source>
</evidence>
<dbReference type="PANTHER" id="PTHR23150">
    <property type="entry name" value="SULFATASE MODIFYING FACTOR 1, 2"/>
    <property type="match status" value="1"/>
</dbReference>
<sequence length="365" mass="40493">MKKQLILSLFLFLVGFECFAQVPVRDEDGGLKKGKAQKKTVMSVPAAVLLSFKADHDFYLTVDDKKRGDKIMANKLESIKLPVGVHKLSFEEADSTGETQERYFRLTSEMAKQKDSVFSISFKNDFQAIMNAYPSTAMTTVSHTASSDQDAQLKAVAKELFDSMVLIQGGSFTTTVKSGQKTATPQVVTVRSLYVGKYEVTQRQWQAVMGMNSNSQKNCTDCPVEGVSWNEVNSFIQKLNKASGKKFRLPTEMEWEYTAKKCITEAKGWSSEPAINDQIFKTAAGSSAWFEQRTAHKVGEKQPLAGLYDLLGNVAEWCADGGDKKVFKGGSYKSKEEELRIAARSTARPDDKPNAVGFRLVTDTD</sequence>
<dbReference type="InterPro" id="IPR005532">
    <property type="entry name" value="SUMF_dom"/>
</dbReference>
<dbReference type="KEGG" id="fgg:FSB75_13135"/>
<dbReference type="Proteomes" id="UP000321204">
    <property type="component" value="Chromosome"/>
</dbReference>
<dbReference type="Pfam" id="PF03781">
    <property type="entry name" value="FGE-sulfatase"/>
    <property type="match status" value="1"/>
</dbReference>
<dbReference type="RefSeq" id="WP_146788265.1">
    <property type="nucleotide sequence ID" value="NZ_BAABIO010000003.1"/>
</dbReference>
<reference evidence="4 5" key="1">
    <citation type="journal article" date="2015" name="Int. J. Syst. Evol. Microbiol.">
        <title>Flavisolibacter ginsenosidimutans sp. nov., with ginsenoside-converting activity isolated from soil used for cultivating ginseng.</title>
        <authorList>
            <person name="Zhao Y."/>
            <person name="Liu Q."/>
            <person name="Kang M.S."/>
            <person name="Jin F."/>
            <person name="Yu H."/>
            <person name="Im W.T."/>
        </authorList>
    </citation>
    <scope>NUCLEOTIDE SEQUENCE [LARGE SCALE GENOMIC DNA]</scope>
    <source>
        <strain evidence="4 5">Gsoil 636</strain>
    </source>
</reference>
<feature type="signal peptide" evidence="2">
    <location>
        <begin position="1"/>
        <end position="20"/>
    </location>
</feature>
<feature type="chain" id="PRO_5022667873" evidence="2">
    <location>
        <begin position="21"/>
        <end position="365"/>
    </location>
</feature>
<feature type="region of interest" description="Disordered" evidence="1">
    <location>
        <begin position="343"/>
        <end position="365"/>
    </location>
</feature>
<dbReference type="InterPro" id="IPR016187">
    <property type="entry name" value="CTDL_fold"/>
</dbReference>
<dbReference type="InterPro" id="IPR051043">
    <property type="entry name" value="Sulfatase_Mod_Factor_Kinase"/>
</dbReference>
<dbReference type="OrthoDB" id="9768004at2"/>
<gene>
    <name evidence="4" type="ORF">FSB75_13135</name>
</gene>
<name>A0A5B8UJC4_9BACT</name>
<evidence type="ECO:0000313" key="5">
    <source>
        <dbReference type="Proteomes" id="UP000321204"/>
    </source>
</evidence>
<dbReference type="PANTHER" id="PTHR23150:SF19">
    <property type="entry name" value="FORMYLGLYCINE-GENERATING ENZYME"/>
    <property type="match status" value="1"/>
</dbReference>
<dbReference type="Gene3D" id="3.90.1580.10">
    <property type="entry name" value="paralog of FGE (formylglycine-generating enzyme)"/>
    <property type="match status" value="1"/>
</dbReference>
<dbReference type="AlphaFoldDB" id="A0A5B8UJC4"/>
<organism evidence="4 5">
    <name type="scientific">Flavisolibacter ginsenosidimutans</name>
    <dbReference type="NCBI Taxonomy" id="661481"/>
    <lineage>
        <taxon>Bacteria</taxon>
        <taxon>Pseudomonadati</taxon>
        <taxon>Bacteroidota</taxon>
        <taxon>Chitinophagia</taxon>
        <taxon>Chitinophagales</taxon>
        <taxon>Chitinophagaceae</taxon>
        <taxon>Flavisolibacter</taxon>
    </lineage>
</organism>
<proteinExistence type="predicted"/>